<comment type="caution">
    <text evidence="8">The sequence shown here is derived from an EMBL/GenBank/DDBJ whole genome shotgun (WGS) entry which is preliminary data.</text>
</comment>
<keyword evidence="3 6" id="KW-0812">Transmembrane</keyword>
<keyword evidence="4 6" id="KW-1133">Transmembrane helix</keyword>
<keyword evidence="5 6" id="KW-0472">Membrane</keyword>
<dbReference type="RefSeq" id="WP_064956692.1">
    <property type="nucleotide sequence ID" value="NZ_LZEM01000021.1"/>
</dbReference>
<sequence length="287" mass="29964">MILLWGASLGAGLLLIVSPWLSPLTAKTAATPGPSRRFGRVLLESSGFAHAPVSGLAAISFGAAVLAAAAAWLVTSLPVVAIVAGGAGALLPAAWLRSRARRLRRARRGLWPDVCDLLVASVRAGMPLGDAVASIAENGPPPLRPAFHGFARDLAASGHFDTSAARLQAMLADPVADRIVETLRMARQVGGTELVPVLRALSTSVRADAALRAEVEARQSWIRGAAVLGLVAPWVVLTLLALRPEGARAYASGEGAVLIVAGAAVSFVAYRLMLRIGRLPEPRRWVR</sequence>
<feature type="transmembrane region" description="Helical" evidence="6">
    <location>
        <begin position="47"/>
        <end position="73"/>
    </location>
</feature>
<evidence type="ECO:0000256" key="2">
    <source>
        <dbReference type="ARBA" id="ARBA00022475"/>
    </source>
</evidence>
<evidence type="ECO:0000256" key="5">
    <source>
        <dbReference type="ARBA" id="ARBA00023136"/>
    </source>
</evidence>
<keyword evidence="9" id="KW-1185">Reference proteome</keyword>
<dbReference type="Proteomes" id="UP000093918">
    <property type="component" value="Unassembled WGS sequence"/>
</dbReference>
<evidence type="ECO:0000256" key="6">
    <source>
        <dbReference type="SAM" id="Phobius"/>
    </source>
</evidence>
<organism evidence="8 9">
    <name type="scientific">Microbacterium arborescens</name>
    <dbReference type="NCBI Taxonomy" id="33883"/>
    <lineage>
        <taxon>Bacteria</taxon>
        <taxon>Bacillati</taxon>
        <taxon>Actinomycetota</taxon>
        <taxon>Actinomycetes</taxon>
        <taxon>Micrococcales</taxon>
        <taxon>Microbacteriaceae</taxon>
        <taxon>Microbacterium</taxon>
    </lineage>
</organism>
<dbReference type="Pfam" id="PF00482">
    <property type="entry name" value="T2SSF"/>
    <property type="match status" value="1"/>
</dbReference>
<reference evidence="9" key="1">
    <citation type="submission" date="2016-06" db="EMBL/GenBank/DDBJ databases">
        <title>Genome sequencing of cellulolytic organisms.</title>
        <authorList>
            <person name="Bohra V."/>
            <person name="Dafale N.A."/>
            <person name="Purohit H.J."/>
        </authorList>
    </citation>
    <scope>NUCLEOTIDE SEQUENCE [LARGE SCALE GENOMIC DNA]</scope>
    <source>
        <strain evidence="9">ND21</strain>
    </source>
</reference>
<evidence type="ECO:0000313" key="8">
    <source>
        <dbReference type="EMBL" id="OAZ39812.1"/>
    </source>
</evidence>
<evidence type="ECO:0000256" key="1">
    <source>
        <dbReference type="ARBA" id="ARBA00004651"/>
    </source>
</evidence>
<comment type="subcellular location">
    <subcellularLocation>
        <location evidence="1">Cell membrane</location>
        <topology evidence="1">Multi-pass membrane protein</topology>
    </subcellularLocation>
</comment>
<feature type="transmembrane region" description="Helical" evidence="6">
    <location>
        <begin position="255"/>
        <end position="274"/>
    </location>
</feature>
<evidence type="ECO:0000313" key="9">
    <source>
        <dbReference type="Proteomes" id="UP000093918"/>
    </source>
</evidence>
<proteinExistence type="predicted"/>
<dbReference type="EMBL" id="LZEM01000021">
    <property type="protein sequence ID" value="OAZ39812.1"/>
    <property type="molecule type" value="Genomic_DNA"/>
</dbReference>
<feature type="domain" description="Type II secretion system protein GspF" evidence="7">
    <location>
        <begin position="115"/>
        <end position="240"/>
    </location>
</feature>
<feature type="transmembrane region" description="Helical" evidence="6">
    <location>
        <begin position="6"/>
        <end position="26"/>
    </location>
</feature>
<name>A0ABX2WGS1_9MICO</name>
<keyword evidence="2" id="KW-1003">Cell membrane</keyword>
<dbReference type="InterPro" id="IPR018076">
    <property type="entry name" value="T2SS_GspF_dom"/>
</dbReference>
<evidence type="ECO:0000256" key="3">
    <source>
        <dbReference type="ARBA" id="ARBA00022692"/>
    </source>
</evidence>
<dbReference type="PANTHER" id="PTHR35007">
    <property type="entry name" value="INTEGRAL MEMBRANE PROTEIN-RELATED"/>
    <property type="match status" value="1"/>
</dbReference>
<evidence type="ECO:0000256" key="4">
    <source>
        <dbReference type="ARBA" id="ARBA00022989"/>
    </source>
</evidence>
<evidence type="ECO:0000259" key="7">
    <source>
        <dbReference type="Pfam" id="PF00482"/>
    </source>
</evidence>
<accession>A0ABX2WGS1</accession>
<feature type="transmembrane region" description="Helical" evidence="6">
    <location>
        <begin position="221"/>
        <end position="243"/>
    </location>
</feature>
<gene>
    <name evidence="8" type="ORF">A9Z40_08325</name>
</gene>
<feature type="transmembrane region" description="Helical" evidence="6">
    <location>
        <begin position="79"/>
        <end position="98"/>
    </location>
</feature>
<dbReference type="PANTHER" id="PTHR35007:SF3">
    <property type="entry name" value="POSSIBLE CONSERVED ALANINE RICH MEMBRANE PROTEIN"/>
    <property type="match status" value="1"/>
</dbReference>
<protein>
    <submittedName>
        <fullName evidence="8">Type II secretion protein F</fullName>
    </submittedName>
</protein>